<dbReference type="GO" id="GO:0008725">
    <property type="term" value="F:DNA-3-methyladenine glycosylase activity"/>
    <property type="evidence" value="ECO:0007669"/>
    <property type="project" value="TreeGrafter"/>
</dbReference>
<keyword evidence="3" id="KW-0227">DNA damage</keyword>
<dbReference type="GO" id="GO:0005737">
    <property type="term" value="C:cytoplasm"/>
    <property type="evidence" value="ECO:0007669"/>
    <property type="project" value="TreeGrafter"/>
</dbReference>
<dbReference type="PANTHER" id="PTHR43003">
    <property type="entry name" value="DNA-3-METHYLADENINE GLYCOSYLASE"/>
    <property type="match status" value="1"/>
</dbReference>
<dbReference type="GO" id="GO:0006307">
    <property type="term" value="P:DNA alkylation repair"/>
    <property type="evidence" value="ECO:0007669"/>
    <property type="project" value="TreeGrafter"/>
</dbReference>
<dbReference type="RefSeq" id="WP_243859187.1">
    <property type="nucleotide sequence ID" value="NZ_FOWW01000002.1"/>
</dbReference>
<gene>
    <name evidence="6" type="ORF">SAMN05421810_102247</name>
</gene>
<evidence type="ECO:0000259" key="5">
    <source>
        <dbReference type="SMART" id="SM00478"/>
    </source>
</evidence>
<organism evidence="6 7">
    <name type="scientific">Amycolatopsis arida</name>
    <dbReference type="NCBI Taxonomy" id="587909"/>
    <lineage>
        <taxon>Bacteria</taxon>
        <taxon>Bacillati</taxon>
        <taxon>Actinomycetota</taxon>
        <taxon>Actinomycetes</taxon>
        <taxon>Pseudonocardiales</taxon>
        <taxon>Pseudonocardiaceae</taxon>
        <taxon>Amycolatopsis</taxon>
    </lineage>
</organism>
<evidence type="ECO:0000256" key="4">
    <source>
        <dbReference type="ARBA" id="ARBA00023204"/>
    </source>
</evidence>
<protein>
    <recommendedName>
        <fullName evidence="2">DNA-3-methyladenine glycosylase II</fullName>
        <ecNumber evidence="2">3.2.2.21</ecNumber>
    </recommendedName>
</protein>
<dbReference type="InterPro" id="IPR011257">
    <property type="entry name" value="DNA_glycosylase"/>
</dbReference>
<dbReference type="Gene3D" id="1.10.340.30">
    <property type="entry name" value="Hypothetical protein, domain 2"/>
    <property type="match status" value="1"/>
</dbReference>
<evidence type="ECO:0000313" key="7">
    <source>
        <dbReference type="Proteomes" id="UP000198727"/>
    </source>
</evidence>
<dbReference type="InterPro" id="IPR003265">
    <property type="entry name" value="HhH-GPD_domain"/>
</dbReference>
<dbReference type="PANTHER" id="PTHR43003:SF13">
    <property type="entry name" value="DNA-3-METHYLADENINE GLYCOSYLASE 2"/>
    <property type="match status" value="1"/>
</dbReference>
<evidence type="ECO:0000256" key="1">
    <source>
        <dbReference type="ARBA" id="ARBA00000086"/>
    </source>
</evidence>
<keyword evidence="4" id="KW-0234">DNA repair</keyword>
<feature type="domain" description="HhH-GPD" evidence="5">
    <location>
        <begin position="138"/>
        <end position="297"/>
    </location>
</feature>
<comment type="catalytic activity">
    <reaction evidence="1">
        <text>Hydrolysis of alkylated DNA, releasing 3-methyladenine, 3-methylguanine, 7-methylguanine and 7-methyladenine.</text>
        <dbReference type="EC" id="3.2.2.21"/>
    </reaction>
</comment>
<dbReference type="GO" id="GO:0032131">
    <property type="term" value="F:alkylated DNA binding"/>
    <property type="evidence" value="ECO:0007669"/>
    <property type="project" value="TreeGrafter"/>
</dbReference>
<dbReference type="STRING" id="587909.SAMN05421810_102247"/>
<proteinExistence type="predicted"/>
<dbReference type="InterPro" id="IPR051912">
    <property type="entry name" value="Alkylbase_DNA_Glycosylase/TA"/>
</dbReference>
<accession>A0A1I5PCW7</accession>
<reference evidence="7" key="1">
    <citation type="submission" date="2016-10" db="EMBL/GenBank/DDBJ databases">
        <authorList>
            <person name="Varghese N."/>
            <person name="Submissions S."/>
        </authorList>
    </citation>
    <scope>NUCLEOTIDE SEQUENCE [LARGE SCALE GENOMIC DNA]</scope>
    <source>
        <strain evidence="7">CGMCC 4.5579</strain>
    </source>
</reference>
<dbReference type="AlphaFoldDB" id="A0A1I5PCW7"/>
<dbReference type="Gene3D" id="1.10.1670.40">
    <property type="match status" value="1"/>
</dbReference>
<keyword evidence="7" id="KW-1185">Reference proteome</keyword>
<evidence type="ECO:0000313" key="6">
    <source>
        <dbReference type="EMBL" id="SFP31974.1"/>
    </source>
</evidence>
<dbReference type="GO" id="GO:0043916">
    <property type="term" value="F:DNA-7-methylguanine glycosylase activity"/>
    <property type="evidence" value="ECO:0007669"/>
    <property type="project" value="TreeGrafter"/>
</dbReference>
<dbReference type="SMART" id="SM00478">
    <property type="entry name" value="ENDO3c"/>
    <property type="match status" value="1"/>
</dbReference>
<dbReference type="Proteomes" id="UP000198727">
    <property type="component" value="Unassembled WGS sequence"/>
</dbReference>
<sequence length="310" mass="32991">MTAPLTEHAGIVTDVTARGPFDLAASAGFLDDVPPPARDPAVDGLALAFPVDGRWVPAGVLVRQRAPGPVRIEVSAPPDVVPAATVQAGRILSLDVDGGDFAAVAEADPVLDGLYRRWPGMRPVLFASPYEAACWAIMANRMGGGYATAVKQRIARRHGPRVRVGTAVLCAFPAPGVLAEVDGVAGLPERKVEWLRAIALAARSGELDAERLRGMEAEEALWRLRQLPGVGPHSAQLVLGRGAGHPDVFPRDDWRLRVAMARRYGVGPADVPALERLAERWRPYRGWAAHLVRLADDTPEPVGPTARGGG</sequence>
<dbReference type="GO" id="GO:0032993">
    <property type="term" value="C:protein-DNA complex"/>
    <property type="evidence" value="ECO:0007669"/>
    <property type="project" value="TreeGrafter"/>
</dbReference>
<name>A0A1I5PCW7_9PSEU</name>
<dbReference type="EC" id="3.2.2.21" evidence="2"/>
<dbReference type="GO" id="GO:0006285">
    <property type="term" value="P:base-excision repair, AP site formation"/>
    <property type="evidence" value="ECO:0007669"/>
    <property type="project" value="TreeGrafter"/>
</dbReference>
<dbReference type="SUPFAM" id="SSF48150">
    <property type="entry name" value="DNA-glycosylase"/>
    <property type="match status" value="1"/>
</dbReference>
<dbReference type="EMBL" id="FOWW01000002">
    <property type="protein sequence ID" value="SFP31974.1"/>
    <property type="molecule type" value="Genomic_DNA"/>
</dbReference>
<evidence type="ECO:0000256" key="3">
    <source>
        <dbReference type="ARBA" id="ARBA00022763"/>
    </source>
</evidence>
<evidence type="ECO:0000256" key="2">
    <source>
        <dbReference type="ARBA" id="ARBA00012000"/>
    </source>
</evidence>